<dbReference type="Proteomes" id="UP001390339">
    <property type="component" value="Unassembled WGS sequence"/>
</dbReference>
<keyword evidence="4" id="KW-1185">Reference proteome</keyword>
<evidence type="ECO:0000313" key="4">
    <source>
        <dbReference type="Proteomes" id="UP001390339"/>
    </source>
</evidence>
<dbReference type="Pfam" id="PF25422">
    <property type="entry name" value="DUF7892"/>
    <property type="match status" value="1"/>
</dbReference>
<comment type="caution">
    <text evidence="3">The sequence shown here is derived from an EMBL/GenBank/DDBJ whole genome shotgun (WGS) entry which is preliminary data.</text>
</comment>
<dbReference type="EMBL" id="JAPCWZ010000003">
    <property type="protein sequence ID" value="KAK8873072.1"/>
    <property type="molecule type" value="Genomic_DNA"/>
</dbReference>
<organism evidence="3 4">
    <name type="scientific">Apiospora arundinis</name>
    <dbReference type="NCBI Taxonomy" id="335852"/>
    <lineage>
        <taxon>Eukaryota</taxon>
        <taxon>Fungi</taxon>
        <taxon>Dikarya</taxon>
        <taxon>Ascomycota</taxon>
        <taxon>Pezizomycotina</taxon>
        <taxon>Sordariomycetes</taxon>
        <taxon>Xylariomycetidae</taxon>
        <taxon>Amphisphaeriales</taxon>
        <taxon>Apiosporaceae</taxon>
        <taxon>Apiospora</taxon>
    </lineage>
</organism>
<dbReference type="SUPFAM" id="SSF81383">
    <property type="entry name" value="F-box domain"/>
    <property type="match status" value="1"/>
</dbReference>
<feature type="region of interest" description="Disordered" evidence="1">
    <location>
        <begin position="749"/>
        <end position="789"/>
    </location>
</feature>
<feature type="region of interest" description="Disordered" evidence="1">
    <location>
        <begin position="1098"/>
        <end position="1175"/>
    </location>
</feature>
<accession>A0ABR2J5M2</accession>
<feature type="region of interest" description="Disordered" evidence="1">
    <location>
        <begin position="23"/>
        <end position="65"/>
    </location>
</feature>
<dbReference type="InterPro" id="IPR036047">
    <property type="entry name" value="F-box-like_dom_sf"/>
</dbReference>
<evidence type="ECO:0000256" key="1">
    <source>
        <dbReference type="SAM" id="MobiDB-lite"/>
    </source>
</evidence>
<feature type="region of interest" description="Disordered" evidence="1">
    <location>
        <begin position="89"/>
        <end position="108"/>
    </location>
</feature>
<dbReference type="InterPro" id="IPR057214">
    <property type="entry name" value="DUF7892"/>
</dbReference>
<evidence type="ECO:0000313" key="3">
    <source>
        <dbReference type="EMBL" id="KAK8873072.1"/>
    </source>
</evidence>
<reference evidence="3 4" key="1">
    <citation type="journal article" date="2024" name="IMA Fungus">
        <title>Apiospora arundinis, a panoply of carbohydrate-active enzymes and secondary metabolites.</title>
        <authorList>
            <person name="Sorensen T."/>
            <person name="Petersen C."/>
            <person name="Muurmann A.T."/>
            <person name="Christiansen J.V."/>
            <person name="Brundto M.L."/>
            <person name="Overgaard C.K."/>
            <person name="Boysen A.T."/>
            <person name="Wollenberg R.D."/>
            <person name="Larsen T.O."/>
            <person name="Sorensen J.L."/>
            <person name="Nielsen K.L."/>
            <person name="Sondergaard T.E."/>
        </authorList>
    </citation>
    <scope>NUCLEOTIDE SEQUENCE [LARGE SCALE GENOMIC DNA]</scope>
    <source>
        <strain evidence="3 4">AAU 773</strain>
    </source>
</reference>
<evidence type="ECO:0000259" key="2">
    <source>
        <dbReference type="Pfam" id="PF25422"/>
    </source>
</evidence>
<feature type="domain" description="DUF7892" evidence="2">
    <location>
        <begin position="849"/>
        <end position="999"/>
    </location>
</feature>
<dbReference type="CDD" id="cd09917">
    <property type="entry name" value="F-box_SF"/>
    <property type="match status" value="1"/>
</dbReference>
<feature type="region of interest" description="Disordered" evidence="1">
    <location>
        <begin position="389"/>
        <end position="421"/>
    </location>
</feature>
<name>A0ABR2J5M2_9PEZI</name>
<protein>
    <submittedName>
        <fullName evidence="3">F-box domain containing protein</fullName>
    </submittedName>
</protein>
<proteinExistence type="predicted"/>
<feature type="compositionally biased region" description="Basic and acidic residues" evidence="1">
    <location>
        <begin position="32"/>
        <end position="42"/>
    </location>
</feature>
<feature type="region of interest" description="Disordered" evidence="1">
    <location>
        <begin position="1456"/>
        <end position="1520"/>
    </location>
</feature>
<feature type="compositionally biased region" description="Basic and acidic residues" evidence="1">
    <location>
        <begin position="1481"/>
        <end position="1505"/>
    </location>
</feature>
<feature type="region of interest" description="Disordered" evidence="1">
    <location>
        <begin position="1193"/>
        <end position="1247"/>
    </location>
</feature>
<feature type="compositionally biased region" description="Polar residues" evidence="1">
    <location>
        <begin position="1205"/>
        <end position="1227"/>
    </location>
</feature>
<gene>
    <name evidence="3" type="ORF">PGQ11_003586</name>
</gene>
<feature type="compositionally biased region" description="Polar residues" evidence="1">
    <location>
        <begin position="1459"/>
        <end position="1478"/>
    </location>
</feature>
<sequence length="1520" mass="170244">MAASSEQASFDVVVPASLHAAKENQSMAADAKVIDSVEKQDDTSTPDIPIPSIADVSGSSSGQHKTADIVGAASPAAMNYSSEASLELRKRKSSYDQHDTPTAEQMTKRVRTKDTLAGTLLHVAACPGSDKSMLPAEIWQHIFTFVPPKELGSLLLTNRVFYSYLNPSFPVNEHTARPSVTFEGHLSMLKPDAIWQTARRRFWPRMPAPLRNHTELQMWRLACSRKCQFCGKRGPPSPAISNHRTRSGPGEHGVSIIWPFSVNSCGTCLLERSLKEIDLLLSSIPSLIIPALPSVLLTEDKAILSPGALQNGQGHNDVKLTKLFYTRHVEELKEEFATVKAMGLATAEEWLKGLEDRGKELRGDSSRWEKWEFAGGVSQMRKTQVEYPYSTNHGGAPLETPTKVSLDGKARSSGGESIPVFTTAPADTHVKLATPQVAHDQEPFTRPVPNRTRTQEEIQEMKAARRLEIERRAALLDPPLLPSVLAHIPSFQAALQIIQPLDNNAWDLLKPRLLAQRGDAEVRDSQDQKLTAHSRDARVKVEDRCNANGSHRESKELVDKDWDDAQAPLRAKISEYADETIKDAWHDGHKVNRDTCPKFAVDVLLYVRKRFCAEVVKDAAAARAAGREPILDPPEGPFTQKLTLENMKWLFEVKIKPLTESYRKELFLCNGCDGNSKAYGFEGVIQHYAAKHTRSLSLGNIVVYWRSEWPETPPFHPDPLSKSTQSTLGTPASYPGIYQQQFLPQPPVHNFPQSHPFPLQGASPYRPDYGNQQHSHYPQYPPPQPSFANPPSYDLSYHTPFERPVAPQPMPVPMPPPYQQQQYFSTPYEHNIAAHQRNHIDYGLYSEEKIRVQLDDLAFNSRDVWMALTSLKDLPGNIRVAIIIFHLTKRYRLRFSESPPLAMFIDGLSNKKDMRPVRNVNGLNCKACHLHLGHAVEKELRTFSLPQLANHFQQSHIGPFQSAGRPFLDWTVDMIHVPDLSGLQNISGMDAQKEALITETFPEIIASASYHQARDMRETGPAWVGTRGCPPSVTSAHHEGYGNAATTPSMTVDAGYPNTSGRYEPGPFVENIYIPSQAEYNQDHQAVVSQPHQSAVLSNPLPEYGIRPSVTPKLELQGRGRDRKSNSKEKRKGSGHNDFRRKGNAKSNEVMVKLESSSLDEKDGEAEAEESRQEEAIRAMWAAERRETARLATTAEAHMGRKRNSPMSGETSPSTKRALAMSSSPRSRQARTYKRPWPASRPVETEPGDDLFAGLESHLDQQACLDSNVTGRESMYNRHSVCEPQHLHVGQPVDLVRPASPAVHSKSVSYERTSPPKAARDVDHTEPIRYREQSARSHQRHMLYTSPAPAQNQKERRVAGPAETVHDTATELMYHDGPSRGYLAGERGENILRNPGARLAEEPGMRREQARARYIETYELVRMRDAEGEYFIRRPVRREMDAAYADLRRLEYLEKGSPGTASGHENTIFSSAHESPTGSERVLRRPLRDEYHKLGPIPYEDHDPRFGLAPANLEAPDRYR</sequence>
<feature type="compositionally biased region" description="Basic and acidic residues" evidence="1">
    <location>
        <begin position="1116"/>
        <end position="1128"/>
    </location>
</feature>